<evidence type="ECO:0000256" key="4">
    <source>
        <dbReference type="ARBA" id="ARBA00019171"/>
    </source>
</evidence>
<evidence type="ECO:0000259" key="20">
    <source>
        <dbReference type="Pfam" id="PF03919"/>
    </source>
</evidence>
<evidence type="ECO:0000259" key="19">
    <source>
        <dbReference type="Pfam" id="PF01331"/>
    </source>
</evidence>
<dbReference type="GO" id="GO:0004484">
    <property type="term" value="F:mRNA guanylyltransferase activity"/>
    <property type="evidence" value="ECO:0007669"/>
    <property type="project" value="UniProtKB-EC"/>
</dbReference>
<dbReference type="PANTHER" id="PTHR10367:SF17">
    <property type="entry name" value="MRNA-CAPPING ENZYME"/>
    <property type="match status" value="1"/>
</dbReference>
<dbReference type="Proteomes" id="UP000606974">
    <property type="component" value="Unassembled WGS sequence"/>
</dbReference>
<name>A0A8H7AQK5_9EURO</name>
<evidence type="ECO:0000256" key="8">
    <source>
        <dbReference type="ARBA" id="ARBA00022741"/>
    </source>
</evidence>
<comment type="function">
    <text evidence="16">Second step of mRNA capping. Transfer of the GMP moiety of GTP to the 5'-end of RNA via an enzyme-GMP covalent reaction intermediate.</text>
</comment>
<evidence type="ECO:0000256" key="1">
    <source>
        <dbReference type="ARBA" id="ARBA00004123"/>
    </source>
</evidence>
<dbReference type="InterPro" id="IPR012340">
    <property type="entry name" value="NA-bd_OB-fold"/>
</dbReference>
<keyword evidence="22" id="KW-1185">Reference proteome</keyword>
<dbReference type="PIRSF" id="PIRSF036959">
    <property type="entry name" value="mRNA_cap_alpha"/>
    <property type="match status" value="1"/>
</dbReference>
<evidence type="ECO:0000313" key="21">
    <source>
        <dbReference type="EMBL" id="KAF7512519.1"/>
    </source>
</evidence>
<dbReference type="InterPro" id="IPR051029">
    <property type="entry name" value="mRNA_Capping_Enz/RNA_Phosphat"/>
</dbReference>
<dbReference type="EMBL" id="JAACFV010000012">
    <property type="protein sequence ID" value="KAF7512519.1"/>
    <property type="molecule type" value="Genomic_DNA"/>
</dbReference>
<comment type="subunit">
    <text evidence="15">Heterodimer. The mRNA-capping enzyme is composed of two separate chains alpha and beta, respectively a mRNA guanylyltransferase and an mRNA 5'-triphosphate monophosphatase.</text>
</comment>
<feature type="compositionally biased region" description="Basic residues" evidence="18">
    <location>
        <begin position="361"/>
        <end position="370"/>
    </location>
</feature>
<evidence type="ECO:0000256" key="9">
    <source>
        <dbReference type="ARBA" id="ARBA00023042"/>
    </source>
</evidence>
<keyword evidence="10 16" id="KW-0342">GTP-binding</keyword>
<dbReference type="GO" id="GO:0005525">
    <property type="term" value="F:GTP binding"/>
    <property type="evidence" value="ECO:0007669"/>
    <property type="project" value="UniProtKB-KW"/>
</dbReference>
<protein>
    <recommendedName>
        <fullName evidence="4 16">mRNA-capping enzyme subunit alpha</fullName>
        <ecNumber evidence="3 16">2.7.7.50</ecNumber>
    </recommendedName>
    <alternativeName>
        <fullName evidence="12 16">GTP--RNA guanylyltransferase</fullName>
    </alternativeName>
    <alternativeName>
        <fullName evidence="13 16">mRNA guanylyltransferase</fullName>
    </alternativeName>
</protein>
<evidence type="ECO:0000256" key="11">
    <source>
        <dbReference type="ARBA" id="ARBA00023242"/>
    </source>
</evidence>
<dbReference type="Gene3D" id="2.40.50.140">
    <property type="entry name" value="Nucleic acid-binding proteins"/>
    <property type="match status" value="1"/>
</dbReference>
<organism evidence="21 22">
    <name type="scientific">Endocarpon pusillum</name>
    <dbReference type="NCBI Taxonomy" id="364733"/>
    <lineage>
        <taxon>Eukaryota</taxon>
        <taxon>Fungi</taxon>
        <taxon>Dikarya</taxon>
        <taxon>Ascomycota</taxon>
        <taxon>Pezizomycotina</taxon>
        <taxon>Eurotiomycetes</taxon>
        <taxon>Chaetothyriomycetidae</taxon>
        <taxon>Verrucariales</taxon>
        <taxon>Verrucariaceae</taxon>
        <taxon>Endocarpon</taxon>
    </lineage>
</organism>
<evidence type="ECO:0000256" key="2">
    <source>
        <dbReference type="ARBA" id="ARBA00010237"/>
    </source>
</evidence>
<evidence type="ECO:0000256" key="13">
    <source>
        <dbReference type="ARBA" id="ARBA00030702"/>
    </source>
</evidence>
<evidence type="ECO:0000256" key="3">
    <source>
        <dbReference type="ARBA" id="ARBA00012475"/>
    </source>
</evidence>
<evidence type="ECO:0000256" key="7">
    <source>
        <dbReference type="ARBA" id="ARBA00022695"/>
    </source>
</evidence>
<proteinExistence type="inferred from homology"/>
<keyword evidence="9 16" id="KW-0506">mRNA capping</keyword>
<dbReference type="InterPro" id="IPR001339">
    <property type="entry name" value="mRNA_cap_enzyme_adenylation"/>
</dbReference>
<evidence type="ECO:0000256" key="6">
    <source>
        <dbReference type="ARBA" id="ARBA00022679"/>
    </source>
</evidence>
<dbReference type="FunFam" id="3.30.470.30:FF:000011">
    <property type="entry name" value="mRNA-capping enzyme subunit alpha"/>
    <property type="match status" value="1"/>
</dbReference>
<keyword evidence="8 16" id="KW-0547">Nucleotide-binding</keyword>
<feature type="region of interest" description="Disordered" evidence="18">
    <location>
        <begin position="332"/>
        <end position="370"/>
    </location>
</feature>
<dbReference type="SUPFAM" id="SSF56091">
    <property type="entry name" value="DNA ligase/mRNA capping enzyme, catalytic domain"/>
    <property type="match status" value="1"/>
</dbReference>
<dbReference type="Pfam" id="PF01331">
    <property type="entry name" value="mRNA_cap_enzyme"/>
    <property type="match status" value="1"/>
</dbReference>
<dbReference type="GO" id="GO:0031533">
    <property type="term" value="C:mRNA capping enzyme complex"/>
    <property type="evidence" value="ECO:0007669"/>
    <property type="project" value="InterPro"/>
</dbReference>
<evidence type="ECO:0000256" key="15">
    <source>
        <dbReference type="ARBA" id="ARBA00047082"/>
    </source>
</evidence>
<dbReference type="AlphaFoldDB" id="A0A8H7AQK5"/>
<feature type="domain" description="mRNA capping enzyme C-terminal" evidence="20">
    <location>
        <begin position="370"/>
        <end position="407"/>
    </location>
</feature>
<comment type="similarity">
    <text evidence="2 16">Belongs to the eukaryotic GTase family.</text>
</comment>
<reference evidence="21" key="1">
    <citation type="submission" date="2020-02" db="EMBL/GenBank/DDBJ databases">
        <authorList>
            <person name="Palmer J.M."/>
        </authorList>
    </citation>
    <scope>NUCLEOTIDE SEQUENCE</scope>
    <source>
        <strain evidence="21">EPUS1.4</strain>
        <tissue evidence="21">Thallus</tissue>
    </source>
</reference>
<accession>A0A8H7AQK5</accession>
<comment type="caution">
    <text evidence="21">The sequence shown here is derived from an EMBL/GenBank/DDBJ whole genome shotgun (WGS) entry which is preliminary data.</text>
</comment>
<dbReference type="GO" id="GO:0006370">
    <property type="term" value="P:7-methylguanosine mRNA capping"/>
    <property type="evidence" value="ECO:0007669"/>
    <property type="project" value="UniProtKB-KW"/>
</dbReference>
<dbReference type="Pfam" id="PF03919">
    <property type="entry name" value="mRNA_cap_C"/>
    <property type="match status" value="2"/>
</dbReference>
<dbReference type="GO" id="GO:0005524">
    <property type="term" value="F:ATP binding"/>
    <property type="evidence" value="ECO:0007669"/>
    <property type="project" value="InterPro"/>
</dbReference>
<dbReference type="PANTHER" id="PTHR10367">
    <property type="entry name" value="MRNA-CAPPING ENZYME"/>
    <property type="match status" value="1"/>
</dbReference>
<evidence type="ECO:0000313" key="22">
    <source>
        <dbReference type="Proteomes" id="UP000606974"/>
    </source>
</evidence>
<dbReference type="InterPro" id="IPR013846">
    <property type="entry name" value="mRNA_cap_enzyme_C"/>
</dbReference>
<keyword evidence="11 16" id="KW-0539">Nucleus</keyword>
<dbReference type="Gene3D" id="3.30.470.30">
    <property type="entry name" value="DNA ligase/mRNA capping enzyme"/>
    <property type="match status" value="1"/>
</dbReference>
<dbReference type="OrthoDB" id="200924at2759"/>
<evidence type="ECO:0000256" key="5">
    <source>
        <dbReference type="ARBA" id="ARBA00022664"/>
    </source>
</evidence>
<evidence type="ECO:0000256" key="12">
    <source>
        <dbReference type="ARBA" id="ARBA00029909"/>
    </source>
</evidence>
<dbReference type="CDD" id="cd07895">
    <property type="entry name" value="Adenylation_mRNA_capping"/>
    <property type="match status" value="1"/>
</dbReference>
<evidence type="ECO:0000256" key="14">
    <source>
        <dbReference type="ARBA" id="ARBA00044624"/>
    </source>
</evidence>
<keyword evidence="7 16" id="KW-0548">Nucleotidyltransferase</keyword>
<sequence length="431" mass="49981">MPDSNELIARIHGVKANHQLAQEFRHEVANLLGRHQTSFPGAQPVSFASRHLSELRQQDYYVCEKTDGIRYLMYCTRDGDRDIHYLIDRKNDYYYIPGLHFPKQDDKTFASFHSETIFDGELVEDTYPEGRSELKFLVFDCLVLDSDLLTTKPLDKRLARFKEWVLKPYKELWKAFPEELQHRPFAVEDKATQFSYSLEYMFKSIIPSVKQLHGNDGLIFTCKNTPYKTGTDEHILKWKPPHENTIDFLLHITWPLQNPDPDDPDRTPHEDFLAFPLALDLFVYTGSEVNYEHYSTLFLTPQEWEDLKSLQRPLQDCIVECYLEPATATAAEPAAASDLDPHPSPPENDAVLPEEGGHQPGHGHGHGHGQRWRFHRLRDDKEHANHVSTVRSVMESIEDHVTEKDLLDAAGGIRDAWKKRQAEEERARRKK</sequence>
<dbReference type="EC" id="2.7.7.50" evidence="3 16"/>
<feature type="domain" description="mRNA capping enzyme adenylation" evidence="19">
    <location>
        <begin position="43"/>
        <end position="239"/>
    </location>
</feature>
<comment type="catalytic activity">
    <reaction evidence="14">
        <text>a 5'-end diphospho-ribonucleoside in mRNA + GTP + H(+) = a 5'-end (5'-triphosphoguanosine)-ribonucleoside in mRNA + diphosphate</text>
        <dbReference type="Rhea" id="RHEA:67012"/>
        <dbReference type="Rhea" id="RHEA-COMP:17165"/>
        <dbReference type="Rhea" id="RHEA-COMP:17166"/>
        <dbReference type="ChEBI" id="CHEBI:15378"/>
        <dbReference type="ChEBI" id="CHEBI:33019"/>
        <dbReference type="ChEBI" id="CHEBI:37565"/>
        <dbReference type="ChEBI" id="CHEBI:167616"/>
        <dbReference type="ChEBI" id="CHEBI:167617"/>
        <dbReference type="EC" id="2.7.7.50"/>
    </reaction>
    <physiologicalReaction direction="left-to-right" evidence="14">
        <dbReference type="Rhea" id="RHEA:67013"/>
    </physiologicalReaction>
</comment>
<feature type="active site" description="N6-GMP-lysine intermediate" evidence="17">
    <location>
        <position position="65"/>
    </location>
</feature>
<evidence type="ECO:0000256" key="17">
    <source>
        <dbReference type="PIRSR" id="PIRSR036959-1"/>
    </source>
</evidence>
<evidence type="ECO:0000256" key="18">
    <source>
        <dbReference type="SAM" id="MobiDB-lite"/>
    </source>
</evidence>
<evidence type="ECO:0000256" key="16">
    <source>
        <dbReference type="PIRNR" id="PIRNR036959"/>
    </source>
</evidence>
<dbReference type="SUPFAM" id="SSF50249">
    <property type="entry name" value="Nucleic acid-binding proteins"/>
    <property type="match status" value="1"/>
</dbReference>
<comment type="subcellular location">
    <subcellularLocation>
        <location evidence="1 16">Nucleus</location>
    </subcellularLocation>
</comment>
<evidence type="ECO:0000256" key="10">
    <source>
        <dbReference type="ARBA" id="ARBA00023134"/>
    </source>
</evidence>
<keyword evidence="5 16" id="KW-0507">mRNA processing</keyword>
<dbReference type="InterPro" id="IPR017075">
    <property type="entry name" value="mRNA_cap_enzyme_alpha"/>
</dbReference>
<feature type="domain" description="mRNA capping enzyme C-terminal" evidence="20">
    <location>
        <begin position="243"/>
        <end position="324"/>
    </location>
</feature>
<keyword evidence="6 16" id="KW-0808">Transferase</keyword>
<gene>
    <name evidence="21" type="ORF">GJ744_001454</name>
</gene>